<dbReference type="AlphaFoldDB" id="A0A6A6DTW2"/>
<organism evidence="3 4">
    <name type="scientific">Zopfia rhizophila CBS 207.26</name>
    <dbReference type="NCBI Taxonomy" id="1314779"/>
    <lineage>
        <taxon>Eukaryota</taxon>
        <taxon>Fungi</taxon>
        <taxon>Dikarya</taxon>
        <taxon>Ascomycota</taxon>
        <taxon>Pezizomycotina</taxon>
        <taxon>Dothideomycetes</taxon>
        <taxon>Dothideomycetes incertae sedis</taxon>
        <taxon>Zopfiaceae</taxon>
        <taxon>Zopfia</taxon>
    </lineage>
</organism>
<dbReference type="EMBL" id="ML994647">
    <property type="protein sequence ID" value="KAF2182483.1"/>
    <property type="molecule type" value="Genomic_DNA"/>
</dbReference>
<gene>
    <name evidence="3" type="ORF">K469DRAFT_728460</name>
</gene>
<sequence>MTTSSSIKLTRDDYIVGWICALHIELAASNGMLDEVHPDLDRAQGDENIYTLGRIGDHNVVIACLPGGSTGVTPAAKVATDMLRSFPRIRFGLMVGIGGGAPNPNKLPNEDIRLGDIVVSIPEGELGGVVKYDRGKVVTGGEFEHTGLLNTPPNLLTNAVSKLRSKHEIKRNAVSRYVSEMVKKTLESEDVNPDFEDMYKYQGSKRDQLFEADYEHIKPGQISYTSKQSQDTSGNDPDGPKLPCPNCDKARLVARKPRKTNDPVIHYGTIASADRVMRHGATREKLRKKYNILCFEMEAAGLMNNFPCLVIRGICDYSDTHKHKIWQRYAAATAAAYAKELLEVIQKEEVVRTNDAAKVLEELEKREYENTDLLVT</sequence>
<accession>A0A6A6DTW2</accession>
<feature type="compositionally biased region" description="Polar residues" evidence="1">
    <location>
        <begin position="223"/>
        <end position="235"/>
    </location>
</feature>
<dbReference type="Pfam" id="PF01048">
    <property type="entry name" value="PNP_UDP_1"/>
    <property type="match status" value="1"/>
</dbReference>
<feature type="region of interest" description="Disordered" evidence="1">
    <location>
        <begin position="223"/>
        <end position="246"/>
    </location>
</feature>
<feature type="domain" description="Nucleoside phosphorylase" evidence="2">
    <location>
        <begin position="232"/>
        <end position="336"/>
    </location>
</feature>
<dbReference type="GO" id="GO:0009116">
    <property type="term" value="P:nucleoside metabolic process"/>
    <property type="evidence" value="ECO:0007669"/>
    <property type="project" value="InterPro"/>
</dbReference>
<proteinExistence type="predicted"/>
<dbReference type="Gene3D" id="3.40.50.1580">
    <property type="entry name" value="Nucleoside phosphorylase domain"/>
    <property type="match status" value="1"/>
</dbReference>
<evidence type="ECO:0000259" key="2">
    <source>
        <dbReference type="Pfam" id="PF01048"/>
    </source>
</evidence>
<evidence type="ECO:0000313" key="4">
    <source>
        <dbReference type="Proteomes" id="UP000800200"/>
    </source>
</evidence>
<dbReference type="Proteomes" id="UP000800200">
    <property type="component" value="Unassembled WGS sequence"/>
</dbReference>
<name>A0A6A6DTW2_9PEZI</name>
<dbReference type="PANTHER" id="PTHR46082">
    <property type="entry name" value="ATP/GTP-BINDING PROTEIN-RELATED"/>
    <property type="match status" value="1"/>
</dbReference>
<keyword evidence="4" id="KW-1185">Reference proteome</keyword>
<dbReference type="InterPro" id="IPR053137">
    <property type="entry name" value="NLR-like"/>
</dbReference>
<dbReference type="GO" id="GO:0003824">
    <property type="term" value="F:catalytic activity"/>
    <property type="evidence" value="ECO:0007669"/>
    <property type="project" value="InterPro"/>
</dbReference>
<evidence type="ECO:0000256" key="1">
    <source>
        <dbReference type="SAM" id="MobiDB-lite"/>
    </source>
</evidence>
<dbReference type="PANTHER" id="PTHR46082:SF11">
    <property type="entry name" value="AAA+ ATPASE DOMAIN-CONTAINING PROTEIN-RELATED"/>
    <property type="match status" value="1"/>
</dbReference>
<evidence type="ECO:0000313" key="3">
    <source>
        <dbReference type="EMBL" id="KAF2182483.1"/>
    </source>
</evidence>
<dbReference type="SUPFAM" id="SSF53167">
    <property type="entry name" value="Purine and uridine phosphorylases"/>
    <property type="match status" value="1"/>
</dbReference>
<reference evidence="3" key="1">
    <citation type="journal article" date="2020" name="Stud. Mycol.">
        <title>101 Dothideomycetes genomes: a test case for predicting lifestyles and emergence of pathogens.</title>
        <authorList>
            <person name="Haridas S."/>
            <person name="Albert R."/>
            <person name="Binder M."/>
            <person name="Bloem J."/>
            <person name="Labutti K."/>
            <person name="Salamov A."/>
            <person name="Andreopoulos B."/>
            <person name="Baker S."/>
            <person name="Barry K."/>
            <person name="Bills G."/>
            <person name="Bluhm B."/>
            <person name="Cannon C."/>
            <person name="Castanera R."/>
            <person name="Culley D."/>
            <person name="Daum C."/>
            <person name="Ezra D."/>
            <person name="Gonzalez J."/>
            <person name="Henrissat B."/>
            <person name="Kuo A."/>
            <person name="Liang C."/>
            <person name="Lipzen A."/>
            <person name="Lutzoni F."/>
            <person name="Magnuson J."/>
            <person name="Mondo S."/>
            <person name="Nolan M."/>
            <person name="Ohm R."/>
            <person name="Pangilinan J."/>
            <person name="Park H.-J."/>
            <person name="Ramirez L."/>
            <person name="Alfaro M."/>
            <person name="Sun H."/>
            <person name="Tritt A."/>
            <person name="Yoshinaga Y."/>
            <person name="Zwiers L.-H."/>
            <person name="Turgeon B."/>
            <person name="Goodwin S."/>
            <person name="Spatafora J."/>
            <person name="Crous P."/>
            <person name="Grigoriev I."/>
        </authorList>
    </citation>
    <scope>NUCLEOTIDE SEQUENCE</scope>
    <source>
        <strain evidence="3">CBS 207.26</strain>
    </source>
</reference>
<protein>
    <submittedName>
        <fullName evidence="3">Purine and uridine phosphorylase</fullName>
    </submittedName>
</protein>
<dbReference type="InterPro" id="IPR000845">
    <property type="entry name" value="Nucleoside_phosphorylase_d"/>
</dbReference>
<dbReference type="InterPro" id="IPR035994">
    <property type="entry name" value="Nucleoside_phosphorylase_sf"/>
</dbReference>
<dbReference type="OrthoDB" id="1577640at2759"/>